<gene>
    <name evidence="2" type="ORF">J2S24_000883</name>
</gene>
<dbReference type="EMBL" id="JAURUP010000007">
    <property type="protein sequence ID" value="MDP9750415.1"/>
    <property type="molecule type" value="Genomic_DNA"/>
</dbReference>
<name>A0ABT9M3B4_9THEO</name>
<evidence type="ECO:0000313" key="2">
    <source>
        <dbReference type="EMBL" id="MDP9750415.1"/>
    </source>
</evidence>
<accession>A0ABT9M3B4</accession>
<sequence>MKKLVAYVISVIFLFTILFTGCGSSGSSTSSKNSDQQSDTATSSTKKITVWAWDGTPILILP</sequence>
<feature type="compositionally biased region" description="Low complexity" evidence="1">
    <location>
        <begin position="25"/>
        <end position="45"/>
    </location>
</feature>
<comment type="caution">
    <text evidence="2">The sequence shown here is derived from an EMBL/GenBank/DDBJ whole genome shotgun (WGS) entry which is preliminary data.</text>
</comment>
<proteinExistence type="predicted"/>
<dbReference type="Proteomes" id="UP001223886">
    <property type="component" value="Unassembled WGS sequence"/>
</dbReference>
<evidence type="ECO:0000313" key="3">
    <source>
        <dbReference type="Proteomes" id="UP001223886"/>
    </source>
</evidence>
<protein>
    <submittedName>
        <fullName evidence="2">Uncharacterized protein YceK</fullName>
    </submittedName>
</protein>
<reference evidence="2 3" key="1">
    <citation type="submission" date="2023-07" db="EMBL/GenBank/DDBJ databases">
        <title>Genomic Encyclopedia of Type Strains, Phase IV (KMG-IV): sequencing the most valuable type-strain genomes for metagenomic binning, comparative biology and taxonomic classification.</title>
        <authorList>
            <person name="Goeker M."/>
        </authorList>
    </citation>
    <scope>NUCLEOTIDE SEQUENCE [LARGE SCALE GENOMIC DNA]</scope>
    <source>
        <strain evidence="2 3">DSM 25963</strain>
    </source>
</reference>
<feature type="region of interest" description="Disordered" evidence="1">
    <location>
        <begin position="23"/>
        <end position="45"/>
    </location>
</feature>
<keyword evidence="3" id="KW-1185">Reference proteome</keyword>
<organism evidence="2 3">
    <name type="scientific">Thermoanaerobacter pentosaceus</name>
    <dbReference type="NCBI Taxonomy" id="694059"/>
    <lineage>
        <taxon>Bacteria</taxon>
        <taxon>Bacillati</taxon>
        <taxon>Bacillota</taxon>
        <taxon>Clostridia</taxon>
        <taxon>Thermoanaerobacterales</taxon>
        <taxon>Thermoanaerobacteraceae</taxon>
        <taxon>Thermoanaerobacter</taxon>
    </lineage>
</organism>
<evidence type="ECO:0000256" key="1">
    <source>
        <dbReference type="SAM" id="MobiDB-lite"/>
    </source>
</evidence>
<dbReference type="PROSITE" id="PS51257">
    <property type="entry name" value="PROKAR_LIPOPROTEIN"/>
    <property type="match status" value="1"/>
</dbReference>